<name>C3PPC6_RICAE</name>
<evidence type="ECO:0000313" key="1">
    <source>
        <dbReference type="EMBL" id="ACP53786.1"/>
    </source>
</evidence>
<organism evidence="1 2">
    <name type="scientific">Rickettsia africae (strain ESF-5)</name>
    <dbReference type="NCBI Taxonomy" id="347255"/>
    <lineage>
        <taxon>Bacteria</taxon>
        <taxon>Pseudomonadati</taxon>
        <taxon>Pseudomonadota</taxon>
        <taxon>Alphaproteobacteria</taxon>
        <taxon>Rickettsiales</taxon>
        <taxon>Rickettsiaceae</taxon>
        <taxon>Rickettsieae</taxon>
        <taxon>Rickettsia</taxon>
        <taxon>spotted fever group</taxon>
    </lineage>
</organism>
<dbReference type="HOGENOM" id="CLU_3238904_0_0_5"/>
<proteinExistence type="predicted"/>
<dbReference type="KEGG" id="raf:RAF_ORF0931"/>
<keyword evidence="2" id="KW-1185">Reference proteome</keyword>
<dbReference type="AlphaFoldDB" id="C3PPC6"/>
<accession>C3PPC6</accession>
<protein>
    <submittedName>
        <fullName evidence="1">Uncharacterized protein</fullName>
    </submittedName>
</protein>
<dbReference type="EMBL" id="CP001612">
    <property type="protein sequence ID" value="ACP53786.1"/>
    <property type="molecule type" value="Genomic_DNA"/>
</dbReference>
<evidence type="ECO:0000313" key="2">
    <source>
        <dbReference type="Proteomes" id="UP000002305"/>
    </source>
</evidence>
<gene>
    <name evidence="1" type="ordered locus">RAF_ORF0931</name>
</gene>
<dbReference type="Proteomes" id="UP000002305">
    <property type="component" value="Chromosome"/>
</dbReference>
<reference evidence="1 2" key="1">
    <citation type="journal article" date="2009" name="BMC Genomics">
        <title>Analysis of the Rickettsia africae genome reveals that virulence acquisition in Rickettsia species may be explained by genome reduction.</title>
        <authorList>
            <person name="Fournier P.-E."/>
            <person name="El Karkouri K."/>
            <person name="Leroy Q."/>
            <person name="Robert C."/>
            <person name="Giumelli B."/>
            <person name="Renesto P."/>
            <person name="Socolovschi C."/>
            <person name="Parola P."/>
            <person name="Audic S."/>
            <person name="Raoult D."/>
        </authorList>
    </citation>
    <scope>NUCLEOTIDE SEQUENCE [LARGE SCALE GENOMIC DNA]</scope>
    <source>
        <strain evidence="1 2">ESF-5</strain>
    </source>
</reference>
<sequence>MNSDMIPFLNSSFKTALSPSIIRFCLSLIRILPSALKISFSIS</sequence>